<dbReference type="InterPro" id="IPR002052">
    <property type="entry name" value="DNA_methylase_N6_adenine_CS"/>
</dbReference>
<evidence type="ECO:0000313" key="9">
    <source>
        <dbReference type="EMBL" id="ELZ09985.1"/>
    </source>
</evidence>
<dbReference type="EC" id="2.1.1.72" evidence="1"/>
<gene>
    <name evidence="9" type="ORF">C480_01592</name>
</gene>
<evidence type="ECO:0000256" key="1">
    <source>
        <dbReference type="ARBA" id="ARBA00011900"/>
    </source>
</evidence>
<evidence type="ECO:0000256" key="5">
    <source>
        <dbReference type="ARBA" id="ARBA00047942"/>
    </source>
</evidence>
<protein>
    <recommendedName>
        <fullName evidence="1">site-specific DNA-methyltransferase (adenine-specific)</fullName>
        <ecNumber evidence="1">2.1.1.72</ecNumber>
    </recommendedName>
</protein>
<dbReference type="PRINTS" id="PR00507">
    <property type="entry name" value="N12N6MTFRASE"/>
</dbReference>
<organism evidence="9 10">
    <name type="scientific">Natrialba aegyptia DSM 13077</name>
    <dbReference type="NCBI Taxonomy" id="1227491"/>
    <lineage>
        <taxon>Archaea</taxon>
        <taxon>Methanobacteriati</taxon>
        <taxon>Methanobacteriota</taxon>
        <taxon>Stenosarchaea group</taxon>
        <taxon>Halobacteria</taxon>
        <taxon>Halobacteriales</taxon>
        <taxon>Natrialbaceae</taxon>
        <taxon>Natrialba</taxon>
    </lineage>
</organism>
<evidence type="ECO:0000259" key="8">
    <source>
        <dbReference type="Pfam" id="PF13588"/>
    </source>
</evidence>
<dbReference type="InterPro" id="IPR011639">
    <property type="entry name" value="MethylTrfase_TaqI-like_dom"/>
</dbReference>
<accession>M0BGL0</accession>
<dbReference type="InterPro" id="IPR029464">
    <property type="entry name" value="HSDR_N"/>
</dbReference>
<feature type="coiled-coil region" evidence="6">
    <location>
        <begin position="1117"/>
        <end position="1151"/>
    </location>
</feature>
<evidence type="ECO:0000256" key="4">
    <source>
        <dbReference type="ARBA" id="ARBA00022691"/>
    </source>
</evidence>
<evidence type="ECO:0000256" key="6">
    <source>
        <dbReference type="SAM" id="Coils"/>
    </source>
</evidence>
<evidence type="ECO:0000259" key="7">
    <source>
        <dbReference type="Pfam" id="PF07669"/>
    </source>
</evidence>
<dbReference type="Proteomes" id="UP000011591">
    <property type="component" value="Unassembled WGS sequence"/>
</dbReference>
<dbReference type="EMBL" id="AOIP01000009">
    <property type="protein sequence ID" value="ELZ09985.1"/>
    <property type="molecule type" value="Genomic_DNA"/>
</dbReference>
<keyword evidence="3 9" id="KW-0808">Transferase</keyword>
<name>M0BGL0_9EURY</name>
<dbReference type="Pfam" id="PF07669">
    <property type="entry name" value="Eco57I"/>
    <property type="match status" value="1"/>
</dbReference>
<dbReference type="InterPro" id="IPR050953">
    <property type="entry name" value="N4_N6_ade-DNA_methylase"/>
</dbReference>
<comment type="catalytic activity">
    <reaction evidence="5">
        <text>a 2'-deoxyadenosine in DNA + S-adenosyl-L-methionine = an N(6)-methyl-2'-deoxyadenosine in DNA + S-adenosyl-L-homocysteine + H(+)</text>
        <dbReference type="Rhea" id="RHEA:15197"/>
        <dbReference type="Rhea" id="RHEA-COMP:12418"/>
        <dbReference type="Rhea" id="RHEA-COMP:12419"/>
        <dbReference type="ChEBI" id="CHEBI:15378"/>
        <dbReference type="ChEBI" id="CHEBI:57856"/>
        <dbReference type="ChEBI" id="CHEBI:59789"/>
        <dbReference type="ChEBI" id="CHEBI:90615"/>
        <dbReference type="ChEBI" id="CHEBI:90616"/>
        <dbReference type="EC" id="2.1.1.72"/>
    </reaction>
</comment>
<reference evidence="9 10" key="1">
    <citation type="journal article" date="2014" name="PLoS Genet.">
        <title>Phylogenetically driven sequencing of extremely halophilic archaea reveals strategies for static and dynamic osmo-response.</title>
        <authorList>
            <person name="Becker E.A."/>
            <person name="Seitzer P.M."/>
            <person name="Tritt A."/>
            <person name="Larsen D."/>
            <person name="Krusor M."/>
            <person name="Yao A.I."/>
            <person name="Wu D."/>
            <person name="Madern D."/>
            <person name="Eisen J.A."/>
            <person name="Darling A.E."/>
            <person name="Facciotti M.T."/>
        </authorList>
    </citation>
    <scope>NUCLEOTIDE SEQUENCE [LARGE SCALE GENOMIC DNA]</scope>
    <source>
        <strain evidence="9 10">DSM 13077</strain>
    </source>
</reference>
<keyword evidence="6" id="KW-0175">Coiled coil</keyword>
<dbReference type="Pfam" id="PF13588">
    <property type="entry name" value="HSDR_N_2"/>
    <property type="match status" value="1"/>
</dbReference>
<dbReference type="GO" id="GO:0006304">
    <property type="term" value="P:DNA modification"/>
    <property type="evidence" value="ECO:0007669"/>
    <property type="project" value="InterPro"/>
</dbReference>
<dbReference type="GO" id="GO:0009007">
    <property type="term" value="F:site-specific DNA-methyltransferase (adenine-specific) activity"/>
    <property type="evidence" value="ECO:0007669"/>
    <property type="project" value="UniProtKB-EC"/>
</dbReference>
<keyword evidence="2 9" id="KW-0489">Methyltransferase</keyword>
<comment type="caution">
    <text evidence="9">The sequence shown here is derived from an EMBL/GenBank/DDBJ whole genome shotgun (WGS) entry which is preliminary data.</text>
</comment>
<sequence>MSDEFVTELHSSLCEIHDEIREEGSEFDFRFSLVDHLFTDALGWSRTEGEGHVNFEDDRKDVLCFDDDDPPFPVVVCETKRPSHELELPDVEQLETYMVGVGSAEYGILTNGHEFRLYEYEPDERTIRSIDGFALDEVVGVEPSGLTAEQREVLEEFEYLRQDRFTNVGDAEYFRRRAREVPVQHQPGTEDEGYELFLDAVKKSLDELSNVMSRFFDDYKERPEDSYPREFLETTFPDWRDWREYTGKSEDAKKTFCRETAYILMNRAMFARIAEDKEIVGQTRLSGRGMAEAVERGDDRPYLDALIDTYDRIDDHYADLYELGIFDWWWVSRDKRQRFDSDEESRQEDLEDDLDYRLGEVFKRLNRFDFEYVNRDILGHVYEDYLPKEERKELGEYYTPIEVIRYMLDEADYRPGEGIGRENVLDPACGSGGFLTEACDRLIQHYRQKFGKTSVHRLDSEEARTILERAQENLYGIDINPFAVHITQINLLFRTIDLYDKVTEQDPSYTMDGFQIHVADTLTPTLLEKQEGSTDSESQQAQIQQFANYNGRAQAFLDDRNEVDRIKDEVEFDVVVANPPYVRTQNINGPKEEYAERYASVDSKSFDIYVPFIERGIEWLADDGRLSYICPNRLLTNEYAEDIRERIAEEPLDVVVDFKDVEVFDAATPYPCIVTVNRENVWSPDEVRCARFAESRDGILEEIFRNDEWETPSGVDEYDLFTYPRDRLDADNRNGHLSSWPLMPADERRVYDKIIENGDFRLGEITDSVFQGLITGWNKVFVGEIVGEAEEDGVVQFVREGGDEPEPVEKSRLRRLLKGSEIDHWGADWEGFWLIWPYEVRDGEASLLPQVTLEEEYPHLWDFFKNHEDDLKGREGGKWEDVEQWWAFGRSQNLAKMEPDKIMLNIMSDYNRFAVDTEGEYYFIGGGNAGGYGIDLMDEYAPRSEDHLYFVALLNSAVLEYYHKHIAPIFGGKYYSYNKRYLEPHPIVLPENAPEDAVEELANDIKQAREEITDLEYKTDDVRNYLPEYDRSWTVLDLAQSISLDDDDYRQGPIRKDAKMNVEAVEEVYQVVMKRGHEIDFHDERVRDFVYEMLTAQDKRLTRSEVMNMDVPSRDDVIELMDQLGEDVDRIDELQEEFERLQAELDDVVLREVYGFNDGDVDVVEEFLEVW</sequence>
<dbReference type="OrthoDB" id="170702at2157"/>
<evidence type="ECO:0000256" key="3">
    <source>
        <dbReference type="ARBA" id="ARBA00022679"/>
    </source>
</evidence>
<dbReference type="AlphaFoldDB" id="M0BGL0"/>
<dbReference type="PATRIC" id="fig|1227491.4.peg.323"/>
<keyword evidence="4" id="KW-0949">S-adenosyl-L-methionine</keyword>
<feature type="domain" description="Type I restriction enzyme R protein N-terminal" evidence="8">
    <location>
        <begin position="54"/>
        <end position="131"/>
    </location>
</feature>
<dbReference type="RefSeq" id="WP_006663867.1">
    <property type="nucleotide sequence ID" value="NZ_AOIP01000009.1"/>
</dbReference>
<proteinExistence type="predicted"/>
<dbReference type="SUPFAM" id="SSF53335">
    <property type="entry name" value="S-adenosyl-L-methionine-dependent methyltransferases"/>
    <property type="match status" value="1"/>
</dbReference>
<dbReference type="GO" id="GO:0032259">
    <property type="term" value="P:methylation"/>
    <property type="evidence" value="ECO:0007669"/>
    <property type="project" value="UniProtKB-KW"/>
</dbReference>
<dbReference type="GO" id="GO:0003676">
    <property type="term" value="F:nucleic acid binding"/>
    <property type="evidence" value="ECO:0007669"/>
    <property type="project" value="InterPro"/>
</dbReference>
<dbReference type="PANTHER" id="PTHR33841">
    <property type="entry name" value="DNA METHYLTRANSFERASE YEEA-RELATED"/>
    <property type="match status" value="1"/>
</dbReference>
<dbReference type="PROSITE" id="PS00092">
    <property type="entry name" value="N6_MTASE"/>
    <property type="match status" value="1"/>
</dbReference>
<evidence type="ECO:0000256" key="2">
    <source>
        <dbReference type="ARBA" id="ARBA00022603"/>
    </source>
</evidence>
<dbReference type="PANTHER" id="PTHR33841:SF1">
    <property type="entry name" value="DNA METHYLTRANSFERASE A"/>
    <property type="match status" value="1"/>
</dbReference>
<keyword evidence="10" id="KW-1185">Reference proteome</keyword>
<dbReference type="Gene3D" id="3.40.50.150">
    <property type="entry name" value="Vaccinia Virus protein VP39"/>
    <property type="match status" value="1"/>
</dbReference>
<dbReference type="InterPro" id="IPR029063">
    <property type="entry name" value="SAM-dependent_MTases_sf"/>
</dbReference>
<feature type="domain" description="Type II methyltransferase M.TaqI-like" evidence="7">
    <location>
        <begin position="472"/>
        <end position="664"/>
    </location>
</feature>
<evidence type="ECO:0000313" key="10">
    <source>
        <dbReference type="Proteomes" id="UP000011591"/>
    </source>
</evidence>